<evidence type="ECO:0000256" key="7">
    <source>
        <dbReference type="SAM" id="Phobius"/>
    </source>
</evidence>
<name>A0ABY7FEV2_MYAAR</name>
<evidence type="ECO:0000313" key="9">
    <source>
        <dbReference type="EMBL" id="WAR19674.1"/>
    </source>
</evidence>
<feature type="chain" id="PRO_5046526375" description="Lysosome-associated membrane glycoprotein 5" evidence="8">
    <location>
        <begin position="22"/>
        <end position="241"/>
    </location>
</feature>
<dbReference type="Proteomes" id="UP001164746">
    <property type="component" value="Chromosome 11"/>
</dbReference>
<evidence type="ECO:0000256" key="8">
    <source>
        <dbReference type="SAM" id="SignalP"/>
    </source>
</evidence>
<reference evidence="9" key="1">
    <citation type="submission" date="2022-11" db="EMBL/GenBank/DDBJ databases">
        <title>Centuries of genome instability and evolution in soft-shell clam transmissible cancer (bioRxiv).</title>
        <authorList>
            <person name="Hart S.F.M."/>
            <person name="Yonemitsu M.A."/>
            <person name="Giersch R.M."/>
            <person name="Beal B.F."/>
            <person name="Arriagada G."/>
            <person name="Davis B.W."/>
            <person name="Ostrander E.A."/>
            <person name="Goff S.P."/>
            <person name="Metzger M.J."/>
        </authorList>
    </citation>
    <scope>NUCLEOTIDE SEQUENCE</scope>
    <source>
        <strain evidence="9">MELC-2E11</strain>
        <tissue evidence="9">Siphon/mantle</tissue>
    </source>
</reference>
<keyword evidence="10" id="KW-1185">Reference proteome</keyword>
<keyword evidence="3 8" id="KW-0732">Signal</keyword>
<dbReference type="EMBL" id="CP111022">
    <property type="protein sequence ID" value="WAR19674.1"/>
    <property type="molecule type" value="Genomic_DNA"/>
</dbReference>
<keyword evidence="6" id="KW-0325">Glycoprotein</keyword>
<dbReference type="Gene3D" id="2.40.160.110">
    <property type="match status" value="1"/>
</dbReference>
<evidence type="ECO:0000256" key="4">
    <source>
        <dbReference type="ARBA" id="ARBA00022989"/>
    </source>
</evidence>
<proteinExistence type="predicted"/>
<evidence type="ECO:0000256" key="2">
    <source>
        <dbReference type="ARBA" id="ARBA00022692"/>
    </source>
</evidence>
<evidence type="ECO:0000256" key="6">
    <source>
        <dbReference type="ARBA" id="ARBA00023180"/>
    </source>
</evidence>
<keyword evidence="4 7" id="KW-1133">Transmembrane helix</keyword>
<keyword evidence="5 7" id="KW-0472">Membrane</keyword>
<gene>
    <name evidence="9" type="ORF">MAR_001512</name>
</gene>
<sequence length="241" mass="26672">MTTVSVGLGLIYVIGLQTVFSELLDAIVHKELTCQPGGTMAVNVSYLRDGKMSSFSKKFNLTSDGSVVGDCNNDLVHVLLNSDDGKLKFDLQFENENTTKGKRILILHDVIMYSVHNSTHFERADVQKRNEASEDLVFKAAVNASRCDRKEKIVYRSTHAQASMVFTQVRLTPLSSLEDFPLDDEADLCPHDLTPGPKQNPHGHILVPVLLGISLTLVVVLLATGYFVHKRIEGMGYINMP</sequence>
<feature type="signal peptide" evidence="8">
    <location>
        <begin position="1"/>
        <end position="21"/>
    </location>
</feature>
<comment type="subcellular location">
    <subcellularLocation>
        <location evidence="1">Cell membrane</location>
        <topology evidence="1">Single-pass type I membrane protein</topology>
    </subcellularLocation>
</comment>
<evidence type="ECO:0008006" key="11">
    <source>
        <dbReference type="Google" id="ProtNLM"/>
    </source>
</evidence>
<dbReference type="PANTHER" id="PTHR11506">
    <property type="entry name" value="LYSOSOME-ASSOCIATED MEMBRANE GLYCOPROTEIN"/>
    <property type="match status" value="1"/>
</dbReference>
<accession>A0ABY7FEV2</accession>
<keyword evidence="2 7" id="KW-0812">Transmembrane</keyword>
<feature type="transmembrane region" description="Helical" evidence="7">
    <location>
        <begin position="205"/>
        <end position="228"/>
    </location>
</feature>
<protein>
    <recommendedName>
        <fullName evidence="11">Lysosome-associated membrane glycoprotein 5</fullName>
    </recommendedName>
</protein>
<evidence type="ECO:0000313" key="10">
    <source>
        <dbReference type="Proteomes" id="UP001164746"/>
    </source>
</evidence>
<evidence type="ECO:0000256" key="3">
    <source>
        <dbReference type="ARBA" id="ARBA00022729"/>
    </source>
</evidence>
<dbReference type="PANTHER" id="PTHR11506:SF35">
    <property type="entry name" value="LYSOSOME-ASSOCIATED MEMBRANE GLYCOPROTEIN 5"/>
    <property type="match status" value="1"/>
</dbReference>
<dbReference type="InterPro" id="IPR002000">
    <property type="entry name" value="Lysosome-assoc_membr_glycop"/>
</dbReference>
<organism evidence="9 10">
    <name type="scientific">Mya arenaria</name>
    <name type="common">Soft-shell clam</name>
    <dbReference type="NCBI Taxonomy" id="6604"/>
    <lineage>
        <taxon>Eukaryota</taxon>
        <taxon>Metazoa</taxon>
        <taxon>Spiralia</taxon>
        <taxon>Lophotrochozoa</taxon>
        <taxon>Mollusca</taxon>
        <taxon>Bivalvia</taxon>
        <taxon>Autobranchia</taxon>
        <taxon>Heteroconchia</taxon>
        <taxon>Euheterodonta</taxon>
        <taxon>Imparidentia</taxon>
        <taxon>Neoheterodontei</taxon>
        <taxon>Myida</taxon>
        <taxon>Myoidea</taxon>
        <taxon>Myidae</taxon>
        <taxon>Mya</taxon>
    </lineage>
</organism>
<evidence type="ECO:0000256" key="5">
    <source>
        <dbReference type="ARBA" id="ARBA00023136"/>
    </source>
</evidence>
<evidence type="ECO:0000256" key="1">
    <source>
        <dbReference type="ARBA" id="ARBA00004251"/>
    </source>
</evidence>